<reference evidence="2 3" key="1">
    <citation type="submission" date="2019-07" db="EMBL/GenBank/DDBJ databases">
        <title>Whole genome shotgun sequence of Marinococcus halophilus NBRC 102359.</title>
        <authorList>
            <person name="Hosoyama A."/>
            <person name="Uohara A."/>
            <person name="Ohji S."/>
            <person name="Ichikawa N."/>
        </authorList>
    </citation>
    <scope>NUCLEOTIDE SEQUENCE [LARGE SCALE GENOMIC DNA]</scope>
    <source>
        <strain evidence="2 3">NBRC 102359</strain>
    </source>
</reference>
<evidence type="ECO:0000313" key="3">
    <source>
        <dbReference type="Proteomes" id="UP000321051"/>
    </source>
</evidence>
<evidence type="ECO:0000256" key="1">
    <source>
        <dbReference type="SAM" id="MobiDB-lite"/>
    </source>
</evidence>
<dbReference type="Proteomes" id="UP000321051">
    <property type="component" value="Unassembled WGS sequence"/>
</dbReference>
<feature type="region of interest" description="Disordered" evidence="1">
    <location>
        <begin position="44"/>
        <end position="79"/>
    </location>
</feature>
<gene>
    <name evidence="2" type="ORF">MHA01_00310</name>
</gene>
<keyword evidence="3" id="KW-1185">Reference proteome</keyword>
<accession>A0A510Y1E1</accession>
<protein>
    <submittedName>
        <fullName evidence="2">Uncharacterized protein</fullName>
    </submittedName>
</protein>
<sequence>MASNYGWSKSEVLNELYPDEINFYVTRVQRDRTNERITELAITQNPHTKDPSKLQKQFEKDLQKSEGRSYIDKEKMSKEDEKQLKAIAREMRENAEKRGG</sequence>
<feature type="compositionally biased region" description="Basic and acidic residues" evidence="1">
    <location>
        <begin position="47"/>
        <end position="79"/>
    </location>
</feature>
<evidence type="ECO:0000313" key="2">
    <source>
        <dbReference type="EMBL" id="GEK57126.1"/>
    </source>
</evidence>
<organism evidence="2 3">
    <name type="scientific">Marinococcus halophilus</name>
    <dbReference type="NCBI Taxonomy" id="1371"/>
    <lineage>
        <taxon>Bacteria</taxon>
        <taxon>Bacillati</taxon>
        <taxon>Bacillota</taxon>
        <taxon>Bacilli</taxon>
        <taxon>Bacillales</taxon>
        <taxon>Bacillaceae</taxon>
        <taxon>Marinococcus</taxon>
    </lineage>
</organism>
<comment type="caution">
    <text evidence="2">The sequence shown here is derived from an EMBL/GenBank/DDBJ whole genome shotgun (WGS) entry which is preliminary data.</text>
</comment>
<dbReference type="AlphaFoldDB" id="A0A510Y1E1"/>
<name>A0A510Y1E1_MARHA</name>
<dbReference type="EMBL" id="BJUN01000001">
    <property type="protein sequence ID" value="GEK57126.1"/>
    <property type="molecule type" value="Genomic_DNA"/>
</dbReference>
<proteinExistence type="predicted"/>
<dbReference type="RefSeq" id="WP_094907753.1">
    <property type="nucleotide sequence ID" value="NZ_BJUN01000001.1"/>
</dbReference>